<gene>
    <name evidence="3" type="ORF">RRG08_001347</name>
</gene>
<dbReference type="Proteomes" id="UP001283361">
    <property type="component" value="Unassembled WGS sequence"/>
</dbReference>
<feature type="transmembrane region" description="Helical" evidence="2">
    <location>
        <begin position="54"/>
        <end position="72"/>
    </location>
</feature>
<dbReference type="PANTHER" id="PTHR38337">
    <property type="entry name" value="AGAP010540-PA"/>
    <property type="match status" value="1"/>
</dbReference>
<evidence type="ECO:0000313" key="3">
    <source>
        <dbReference type="EMBL" id="KAK3761439.1"/>
    </source>
</evidence>
<dbReference type="EMBL" id="JAWDGP010004893">
    <property type="protein sequence ID" value="KAK3761439.1"/>
    <property type="molecule type" value="Genomic_DNA"/>
</dbReference>
<accession>A0AAE0Z252</accession>
<proteinExistence type="predicted"/>
<protein>
    <submittedName>
        <fullName evidence="3">Uncharacterized protein</fullName>
    </submittedName>
</protein>
<organism evidence="3 4">
    <name type="scientific">Elysia crispata</name>
    <name type="common">lettuce slug</name>
    <dbReference type="NCBI Taxonomy" id="231223"/>
    <lineage>
        <taxon>Eukaryota</taxon>
        <taxon>Metazoa</taxon>
        <taxon>Spiralia</taxon>
        <taxon>Lophotrochozoa</taxon>
        <taxon>Mollusca</taxon>
        <taxon>Gastropoda</taxon>
        <taxon>Heterobranchia</taxon>
        <taxon>Euthyneura</taxon>
        <taxon>Panpulmonata</taxon>
        <taxon>Sacoglossa</taxon>
        <taxon>Placobranchoidea</taxon>
        <taxon>Plakobranchidae</taxon>
        <taxon>Elysia</taxon>
    </lineage>
</organism>
<dbReference type="AlphaFoldDB" id="A0AAE0Z252"/>
<feature type="region of interest" description="Disordered" evidence="1">
    <location>
        <begin position="103"/>
        <end position="122"/>
    </location>
</feature>
<keyword evidence="4" id="KW-1185">Reference proteome</keyword>
<evidence type="ECO:0000256" key="2">
    <source>
        <dbReference type="SAM" id="Phobius"/>
    </source>
</evidence>
<keyword evidence="2" id="KW-0812">Transmembrane</keyword>
<feature type="non-terminal residue" evidence="3">
    <location>
        <position position="1"/>
    </location>
</feature>
<name>A0AAE0Z252_9GAST</name>
<feature type="non-terminal residue" evidence="3">
    <location>
        <position position="328"/>
    </location>
</feature>
<comment type="caution">
    <text evidence="3">The sequence shown here is derived from an EMBL/GenBank/DDBJ whole genome shotgun (WGS) entry which is preliminary data.</text>
</comment>
<evidence type="ECO:0000256" key="1">
    <source>
        <dbReference type="SAM" id="MobiDB-lite"/>
    </source>
</evidence>
<keyword evidence="2" id="KW-0472">Membrane</keyword>
<reference evidence="3" key="1">
    <citation type="journal article" date="2023" name="G3 (Bethesda)">
        <title>A reference genome for the long-term kleptoplast-retaining sea slug Elysia crispata morphotype clarki.</title>
        <authorList>
            <person name="Eastman K.E."/>
            <person name="Pendleton A.L."/>
            <person name="Shaikh M.A."/>
            <person name="Suttiyut T."/>
            <person name="Ogas R."/>
            <person name="Tomko P."/>
            <person name="Gavelis G."/>
            <person name="Widhalm J.R."/>
            <person name="Wisecaver J.H."/>
        </authorList>
    </citation>
    <scope>NUCLEOTIDE SEQUENCE</scope>
    <source>
        <strain evidence="3">ECLA1</strain>
    </source>
</reference>
<feature type="transmembrane region" description="Helical" evidence="2">
    <location>
        <begin position="151"/>
        <end position="172"/>
    </location>
</feature>
<sequence>IRDSCHEGSSNFTTSTLHKCKKQVLRPYWNLLIFIGWRGFNRESIFAQGVRWRFLNALYTTMVMLLLVYSYSYEVLACEWKLDIKTDTVPMKHIVKQHPVIPLKNSSKNTNRSEPHNPPESATDVYADVIDRIIHEDVRVMDGNPACDHIVTTYLIPGLLHFIAYVIGFYYFRVQENEQLDALMEKVFLQATTLQARTASQHNMVKKQRYYLTFGGIWVFLSALLQCLYMWAFNFPQMPLFTNVPRGSEMILFVLEVLGRTVFNAVILAIMMNFVTQCEMIKFYVKGLVMRLQEKSTDLKTAMKVCIEVDFPFGVGNGAFCDFRFQLG</sequence>
<keyword evidence="2" id="KW-1133">Transmembrane helix</keyword>
<evidence type="ECO:0000313" key="4">
    <source>
        <dbReference type="Proteomes" id="UP001283361"/>
    </source>
</evidence>
<dbReference type="PANTHER" id="PTHR38337:SF1">
    <property type="entry name" value="GUSTATORY RECEPTOR"/>
    <property type="match status" value="1"/>
</dbReference>
<feature type="transmembrane region" description="Helical" evidence="2">
    <location>
        <begin position="251"/>
        <end position="275"/>
    </location>
</feature>
<feature type="transmembrane region" description="Helical" evidence="2">
    <location>
        <begin position="210"/>
        <end position="231"/>
    </location>
</feature>